<dbReference type="EMBL" id="CP111013">
    <property type="protein sequence ID" value="WAQ95456.1"/>
    <property type="molecule type" value="Genomic_DNA"/>
</dbReference>
<dbReference type="InterPro" id="IPR007110">
    <property type="entry name" value="Ig-like_dom"/>
</dbReference>
<dbReference type="PROSITE" id="PS50835">
    <property type="entry name" value="IG_LIKE"/>
    <property type="match status" value="1"/>
</dbReference>
<feature type="transmembrane region" description="Helical" evidence="1">
    <location>
        <begin position="161"/>
        <end position="185"/>
    </location>
</feature>
<reference evidence="3" key="1">
    <citation type="submission" date="2022-11" db="EMBL/GenBank/DDBJ databases">
        <title>Centuries of genome instability and evolution in soft-shell clam transmissible cancer (bioRxiv).</title>
        <authorList>
            <person name="Hart S.F.M."/>
            <person name="Yonemitsu M.A."/>
            <person name="Giersch R.M."/>
            <person name="Beal B.F."/>
            <person name="Arriagada G."/>
            <person name="Davis B.W."/>
            <person name="Ostrander E.A."/>
            <person name="Goff S.P."/>
            <person name="Metzger M.J."/>
        </authorList>
    </citation>
    <scope>NUCLEOTIDE SEQUENCE</scope>
    <source>
        <strain evidence="3">MELC-2E11</strain>
        <tissue evidence="3">Siphon/mantle</tissue>
    </source>
</reference>
<keyword evidence="1" id="KW-0812">Transmembrane</keyword>
<protein>
    <recommendedName>
        <fullName evidence="2">Ig-like domain-containing protein</fullName>
    </recommendedName>
</protein>
<organism evidence="3 4">
    <name type="scientific">Mya arenaria</name>
    <name type="common">Soft-shell clam</name>
    <dbReference type="NCBI Taxonomy" id="6604"/>
    <lineage>
        <taxon>Eukaryota</taxon>
        <taxon>Metazoa</taxon>
        <taxon>Spiralia</taxon>
        <taxon>Lophotrochozoa</taxon>
        <taxon>Mollusca</taxon>
        <taxon>Bivalvia</taxon>
        <taxon>Autobranchia</taxon>
        <taxon>Heteroconchia</taxon>
        <taxon>Euheterodonta</taxon>
        <taxon>Imparidentia</taxon>
        <taxon>Neoheterodontei</taxon>
        <taxon>Myida</taxon>
        <taxon>Myoidea</taxon>
        <taxon>Myidae</taxon>
        <taxon>Mya</taxon>
    </lineage>
</organism>
<dbReference type="Proteomes" id="UP001164746">
    <property type="component" value="Chromosome 2"/>
</dbReference>
<keyword evidence="1" id="KW-0472">Membrane</keyword>
<evidence type="ECO:0000313" key="3">
    <source>
        <dbReference type="EMBL" id="WAQ95456.1"/>
    </source>
</evidence>
<gene>
    <name evidence="3" type="ORF">MAR_028146</name>
</gene>
<name>A0ABY7DEM9_MYAAR</name>
<evidence type="ECO:0000256" key="1">
    <source>
        <dbReference type="SAM" id="Phobius"/>
    </source>
</evidence>
<proteinExistence type="predicted"/>
<evidence type="ECO:0000313" key="4">
    <source>
        <dbReference type="Proteomes" id="UP001164746"/>
    </source>
</evidence>
<keyword evidence="4" id="KW-1185">Reference proteome</keyword>
<dbReference type="SUPFAM" id="SSF48726">
    <property type="entry name" value="Immunoglobulin"/>
    <property type="match status" value="1"/>
</dbReference>
<feature type="domain" description="Ig-like" evidence="2">
    <location>
        <begin position="51"/>
        <end position="127"/>
    </location>
</feature>
<keyword evidence="1" id="KW-1133">Transmembrane helix</keyword>
<dbReference type="InterPro" id="IPR036179">
    <property type="entry name" value="Ig-like_dom_sf"/>
</dbReference>
<sequence>MKIWKMKNDITPMHLTISTLLWTVTWTMTSCIDLQQVYYTDATFTCTVMDPRVTCNNISGSTNETAESGTCDLKNKHVVKIAWLLSNGNLMDNNSENSTKYTLIYSDISSMLTIHFTDDPDFGVYYCLRVWNDSSLTLERNTLNIDGPDWTAFVERQYRNLITGSIAAAVMLALILVTCLVWRYTCSEHVRRKRKIVQNLAKGVDRYSTSFYDNVGSDHYVKKSEH</sequence>
<accession>A0ABY7DEM9</accession>
<dbReference type="PROSITE" id="PS51257">
    <property type="entry name" value="PROKAR_LIPOPROTEIN"/>
    <property type="match status" value="1"/>
</dbReference>
<evidence type="ECO:0000259" key="2">
    <source>
        <dbReference type="PROSITE" id="PS50835"/>
    </source>
</evidence>